<gene>
    <name evidence="7" type="ORF">DFH07DRAFT_943574</name>
</gene>
<evidence type="ECO:0000256" key="4">
    <source>
        <dbReference type="PROSITE-ProRule" id="PRU00134"/>
    </source>
</evidence>
<comment type="caution">
    <text evidence="7">The sequence shown here is derived from an EMBL/GenBank/DDBJ whole genome shotgun (WGS) entry which is preliminary data.</text>
</comment>
<proteinExistence type="predicted"/>
<accession>A0AAD7N1B2</accession>
<feature type="compositionally biased region" description="Acidic residues" evidence="5">
    <location>
        <begin position="679"/>
        <end position="695"/>
    </location>
</feature>
<dbReference type="Proteomes" id="UP001215280">
    <property type="component" value="Unassembled WGS sequence"/>
</dbReference>
<feature type="region of interest" description="Disordered" evidence="5">
    <location>
        <begin position="679"/>
        <end position="700"/>
    </location>
</feature>
<dbReference type="Gene3D" id="6.10.140.2220">
    <property type="match status" value="1"/>
</dbReference>
<keyword evidence="8" id="KW-1185">Reference proteome</keyword>
<evidence type="ECO:0000313" key="8">
    <source>
        <dbReference type="Proteomes" id="UP001215280"/>
    </source>
</evidence>
<evidence type="ECO:0000256" key="5">
    <source>
        <dbReference type="SAM" id="MobiDB-lite"/>
    </source>
</evidence>
<organism evidence="7 8">
    <name type="scientific">Mycena maculata</name>
    <dbReference type="NCBI Taxonomy" id="230809"/>
    <lineage>
        <taxon>Eukaryota</taxon>
        <taxon>Fungi</taxon>
        <taxon>Dikarya</taxon>
        <taxon>Basidiomycota</taxon>
        <taxon>Agaricomycotina</taxon>
        <taxon>Agaricomycetes</taxon>
        <taxon>Agaricomycetidae</taxon>
        <taxon>Agaricales</taxon>
        <taxon>Marasmiineae</taxon>
        <taxon>Mycenaceae</taxon>
        <taxon>Mycena</taxon>
    </lineage>
</organism>
<dbReference type="GO" id="GO:0008270">
    <property type="term" value="F:zinc ion binding"/>
    <property type="evidence" value="ECO:0007669"/>
    <property type="project" value="UniProtKB-KW"/>
</dbReference>
<evidence type="ECO:0000256" key="3">
    <source>
        <dbReference type="ARBA" id="ARBA00022833"/>
    </source>
</evidence>
<dbReference type="SUPFAM" id="SSF144232">
    <property type="entry name" value="HIT/MYND zinc finger-like"/>
    <property type="match status" value="1"/>
</dbReference>
<dbReference type="PROSITE" id="PS01360">
    <property type="entry name" value="ZF_MYND_1"/>
    <property type="match status" value="1"/>
</dbReference>
<dbReference type="PROSITE" id="PS50865">
    <property type="entry name" value="ZF_MYND_2"/>
    <property type="match status" value="1"/>
</dbReference>
<feature type="domain" description="MYND-type" evidence="6">
    <location>
        <begin position="16"/>
        <end position="57"/>
    </location>
</feature>
<evidence type="ECO:0000259" key="6">
    <source>
        <dbReference type="PROSITE" id="PS50865"/>
    </source>
</evidence>
<dbReference type="AlphaFoldDB" id="A0AAD7N1B2"/>
<dbReference type="Pfam" id="PF01753">
    <property type="entry name" value="zf-MYND"/>
    <property type="match status" value="1"/>
</dbReference>
<keyword evidence="1" id="KW-0479">Metal-binding</keyword>
<dbReference type="EMBL" id="JARJLG010000123">
    <property type="protein sequence ID" value="KAJ7741459.1"/>
    <property type="molecule type" value="Genomic_DNA"/>
</dbReference>
<sequence>MSQPSLGTELRAGPTCATCYKPEPKSPKFSRCGACQEAVYCSKECQKKDWKNHKKPCKLFGQLHDALPVRGTPGRDTLSDIKKWFAALLLQKHTQLMVYGGVHALQLHDRANASLLTTHMLVVELNPAPSDKRADFVCKSASVRTMVECGLDNATRAMLAERNAQASRNRRYSLTICIQSGTVVYLAPVTMPCYNLSEHVRLFGPLDDDWKGFLERGISKVLKEEDVARLKGIGELSFGYFELGSKLPLTLDLFFFPPQLEMWADLYSGSEHISWSSKEWVREATELSLLLKDTKENYSDVMEELERVKLENDLLRHANDVLQTRLGSYCPSHLALLPPEILLRVFRNVLAPQWFLDGTKIHTSHSVASTDLRMKLSLITVCKAWRQVGEEVLYQNIQLQRIGQLPAFVRSLEGREGLVRHVDIACFISRGYSTLFESETKQMLQLCPRLSHFGYVPAFLIPSLPRALPPMVASITSLEYGIAVPFAIAFPSLVQLCGSLRSLALALPSQDNIDSQTQLVFPELVELRLYLPDDPPTLKWTMPGLRRLWLNASIHGHTNPNPPNKPLVEALMDACGQNLTLLSLNMLSRNLNAKTLLNKCPRLDHLLVGYNLCDEWQSWNHETVKHLDVWCSWPSRGPATLELKGSFPALQSSRNLDVTFSYIWDLPVRIPPRLDTLEYADDGEGNISGDEESAKEEESSIPPSWMAEILEFTNPGSFAGVIIECSEEWERLPYNDDYLLDEAPNPWLTSEADEEDSDSDA</sequence>
<keyword evidence="2 4" id="KW-0863">Zinc-finger</keyword>
<evidence type="ECO:0000313" key="7">
    <source>
        <dbReference type="EMBL" id="KAJ7741459.1"/>
    </source>
</evidence>
<dbReference type="InterPro" id="IPR002893">
    <property type="entry name" value="Znf_MYND"/>
</dbReference>
<evidence type="ECO:0000256" key="1">
    <source>
        <dbReference type="ARBA" id="ARBA00022723"/>
    </source>
</evidence>
<reference evidence="7" key="1">
    <citation type="submission" date="2023-03" db="EMBL/GenBank/DDBJ databases">
        <title>Massive genome expansion in bonnet fungi (Mycena s.s.) driven by repeated elements and novel gene families across ecological guilds.</title>
        <authorList>
            <consortium name="Lawrence Berkeley National Laboratory"/>
            <person name="Harder C.B."/>
            <person name="Miyauchi S."/>
            <person name="Viragh M."/>
            <person name="Kuo A."/>
            <person name="Thoen E."/>
            <person name="Andreopoulos B."/>
            <person name="Lu D."/>
            <person name="Skrede I."/>
            <person name="Drula E."/>
            <person name="Henrissat B."/>
            <person name="Morin E."/>
            <person name="Kohler A."/>
            <person name="Barry K."/>
            <person name="LaButti K."/>
            <person name="Morin E."/>
            <person name="Salamov A."/>
            <person name="Lipzen A."/>
            <person name="Mereny Z."/>
            <person name="Hegedus B."/>
            <person name="Baldrian P."/>
            <person name="Stursova M."/>
            <person name="Weitz H."/>
            <person name="Taylor A."/>
            <person name="Grigoriev I.V."/>
            <person name="Nagy L.G."/>
            <person name="Martin F."/>
            <person name="Kauserud H."/>
        </authorList>
    </citation>
    <scope>NUCLEOTIDE SEQUENCE</scope>
    <source>
        <strain evidence="7">CBHHK188m</strain>
    </source>
</reference>
<evidence type="ECO:0000256" key="2">
    <source>
        <dbReference type="ARBA" id="ARBA00022771"/>
    </source>
</evidence>
<protein>
    <recommendedName>
        <fullName evidence="6">MYND-type domain-containing protein</fullName>
    </recommendedName>
</protein>
<name>A0AAD7N1B2_9AGAR</name>
<keyword evidence="3" id="KW-0862">Zinc</keyword>